<feature type="compositionally biased region" description="Basic and acidic residues" evidence="1">
    <location>
        <begin position="66"/>
        <end position="75"/>
    </location>
</feature>
<protein>
    <submittedName>
        <fullName evidence="2">Uncharacterized protein</fullName>
    </submittedName>
</protein>
<dbReference type="AlphaFoldDB" id="E3LIA6"/>
<organism evidence="3">
    <name type="scientific">Caenorhabditis remanei</name>
    <name type="common">Caenorhabditis vulgaris</name>
    <dbReference type="NCBI Taxonomy" id="31234"/>
    <lineage>
        <taxon>Eukaryota</taxon>
        <taxon>Metazoa</taxon>
        <taxon>Ecdysozoa</taxon>
        <taxon>Nematoda</taxon>
        <taxon>Chromadorea</taxon>
        <taxon>Rhabditida</taxon>
        <taxon>Rhabditina</taxon>
        <taxon>Rhabditomorpha</taxon>
        <taxon>Rhabditoidea</taxon>
        <taxon>Rhabditidae</taxon>
        <taxon>Peloderinae</taxon>
        <taxon>Caenorhabditis</taxon>
    </lineage>
</organism>
<feature type="compositionally biased region" description="Polar residues" evidence="1">
    <location>
        <begin position="261"/>
        <end position="272"/>
    </location>
</feature>
<feature type="compositionally biased region" description="Polar residues" evidence="1">
    <location>
        <begin position="92"/>
        <end position="104"/>
    </location>
</feature>
<evidence type="ECO:0000313" key="2">
    <source>
        <dbReference type="EMBL" id="EFO95353.1"/>
    </source>
</evidence>
<name>E3LIA6_CAERE</name>
<dbReference type="InParanoid" id="E3LIA6"/>
<feature type="compositionally biased region" description="Basic and acidic residues" evidence="1">
    <location>
        <begin position="197"/>
        <end position="207"/>
    </location>
</feature>
<feature type="compositionally biased region" description="Basic and acidic residues" evidence="1">
    <location>
        <begin position="165"/>
        <end position="175"/>
    </location>
</feature>
<dbReference type="GeneID" id="9820743"/>
<dbReference type="RefSeq" id="XP_003116457.2">
    <property type="nucleotide sequence ID" value="XM_003116409.2"/>
</dbReference>
<feature type="region of interest" description="Disordered" evidence="1">
    <location>
        <begin position="41"/>
        <end position="289"/>
    </location>
</feature>
<evidence type="ECO:0000313" key="3">
    <source>
        <dbReference type="Proteomes" id="UP000008281"/>
    </source>
</evidence>
<dbReference type="KEGG" id="crq:GCK72_020287"/>
<dbReference type="Proteomes" id="UP000008281">
    <property type="component" value="Unassembled WGS sequence"/>
</dbReference>
<gene>
    <name evidence="2" type="ORF">CRE_08921</name>
</gene>
<reference evidence="2" key="1">
    <citation type="submission" date="2007-07" db="EMBL/GenBank/DDBJ databases">
        <title>PCAP assembly of the Caenorhabditis remanei genome.</title>
        <authorList>
            <consortium name="The Caenorhabditis remanei Sequencing Consortium"/>
            <person name="Wilson R.K."/>
        </authorList>
    </citation>
    <scope>NUCLEOTIDE SEQUENCE [LARGE SCALE GENOMIC DNA]</scope>
    <source>
        <strain evidence="2">PB4641</strain>
    </source>
</reference>
<dbReference type="CTD" id="9820743"/>
<proteinExistence type="predicted"/>
<evidence type="ECO:0000256" key="1">
    <source>
        <dbReference type="SAM" id="MobiDB-lite"/>
    </source>
</evidence>
<keyword evidence="3" id="KW-1185">Reference proteome</keyword>
<dbReference type="eggNOG" id="ENOG502TK4D">
    <property type="taxonomic scope" value="Eukaryota"/>
</dbReference>
<dbReference type="EMBL" id="DS268409">
    <property type="protein sequence ID" value="EFO95353.1"/>
    <property type="molecule type" value="Genomic_DNA"/>
</dbReference>
<dbReference type="HOGENOM" id="CLU_977385_0_0_1"/>
<accession>E3LIA6</accession>
<dbReference type="OrthoDB" id="10378741at2759"/>
<sequence length="289" mass="31332">MANGAPVSVLDRCIIALADFICCNCKRNKITPAVPKEVFSETRLSEGQTGGVKRSPTPGAGAQRVPSEHAPKELEVPPPVITVDEKEDSRTETPSLVVQVSPSIAVQEPSVDPVNESGDPEPCQPEEALIKDEVENIDSEDSNKSRAIESIDPPLISPPTPSDAHLPEDRPKARPDGAGIRSRAGSLAFPSPFPEYPHSDQDSHISSEQDATVILKELEEDELDIEDWGEGFESNRTPRPDSPPKMQSGPETKRKRGIFQNKKSQAIETPPSSDRKEDRGGEGSGFFVD</sequence>
<feature type="compositionally biased region" description="Acidic residues" evidence="1">
    <location>
        <begin position="218"/>
        <end position="230"/>
    </location>
</feature>